<dbReference type="RefSeq" id="WP_147202622.1">
    <property type="nucleotide sequence ID" value="NZ_BJYT01000002.1"/>
</dbReference>
<dbReference type="PROSITE" id="PS01031">
    <property type="entry name" value="SHSP"/>
    <property type="match status" value="1"/>
</dbReference>
<dbReference type="AlphaFoldDB" id="A0A512B9S0"/>
<evidence type="ECO:0000313" key="4">
    <source>
        <dbReference type="EMBL" id="GEO08567.1"/>
    </source>
</evidence>
<dbReference type="EMBL" id="BJYT01000002">
    <property type="protein sequence ID" value="GEO08567.1"/>
    <property type="molecule type" value="Genomic_DNA"/>
</dbReference>
<dbReference type="InterPro" id="IPR008978">
    <property type="entry name" value="HSP20-like_chaperone"/>
</dbReference>
<evidence type="ECO:0000313" key="5">
    <source>
        <dbReference type="Proteomes" id="UP000321513"/>
    </source>
</evidence>
<dbReference type="CDD" id="cd06464">
    <property type="entry name" value="ACD_sHsps-like"/>
    <property type="match status" value="1"/>
</dbReference>
<evidence type="ECO:0000256" key="2">
    <source>
        <dbReference type="RuleBase" id="RU003616"/>
    </source>
</evidence>
<comment type="caution">
    <text evidence="4">The sequence shown here is derived from an EMBL/GenBank/DDBJ whole genome shotgun (WGS) entry which is preliminary data.</text>
</comment>
<organism evidence="4 5">
    <name type="scientific">Segetibacter aerophilus</name>
    <dbReference type="NCBI Taxonomy" id="670293"/>
    <lineage>
        <taxon>Bacteria</taxon>
        <taxon>Pseudomonadati</taxon>
        <taxon>Bacteroidota</taxon>
        <taxon>Chitinophagia</taxon>
        <taxon>Chitinophagales</taxon>
        <taxon>Chitinophagaceae</taxon>
        <taxon>Segetibacter</taxon>
    </lineage>
</organism>
<keyword evidence="5" id="KW-1185">Reference proteome</keyword>
<gene>
    <name evidence="4" type="ORF">SAE01_10630</name>
</gene>
<feature type="domain" description="SHSP" evidence="3">
    <location>
        <begin position="35"/>
        <end position="150"/>
    </location>
</feature>
<dbReference type="PANTHER" id="PTHR11527">
    <property type="entry name" value="HEAT-SHOCK PROTEIN 20 FAMILY MEMBER"/>
    <property type="match status" value="1"/>
</dbReference>
<dbReference type="OrthoDB" id="9814487at2"/>
<sequence length="150" mass="17259">MTLAKRNGNLINSLPGLFDDFFTRDLFDWNNSNFSMAGTTVPAVNVKETAETFEVEMAAPGMKKEDFKVELNNNVLTISSELKHENQDKDGERWTRKEFSYQTFQRSFQLSREAVDADNIQAKYENGVLHLIIPKREEVKQKPARLINIS</sequence>
<dbReference type="Proteomes" id="UP000321513">
    <property type="component" value="Unassembled WGS sequence"/>
</dbReference>
<reference evidence="4 5" key="1">
    <citation type="submission" date="2019-07" db="EMBL/GenBank/DDBJ databases">
        <title>Whole genome shotgun sequence of Segetibacter aerophilus NBRC 106135.</title>
        <authorList>
            <person name="Hosoyama A."/>
            <person name="Uohara A."/>
            <person name="Ohji S."/>
            <person name="Ichikawa N."/>
        </authorList>
    </citation>
    <scope>NUCLEOTIDE SEQUENCE [LARGE SCALE GENOMIC DNA]</scope>
    <source>
        <strain evidence="4 5">NBRC 106135</strain>
    </source>
</reference>
<name>A0A512B9S0_9BACT</name>
<evidence type="ECO:0000256" key="1">
    <source>
        <dbReference type="PROSITE-ProRule" id="PRU00285"/>
    </source>
</evidence>
<dbReference type="Gene3D" id="2.60.40.790">
    <property type="match status" value="1"/>
</dbReference>
<proteinExistence type="inferred from homology"/>
<protein>
    <submittedName>
        <fullName evidence="4">Heat-shock protein</fullName>
    </submittedName>
</protein>
<dbReference type="InterPro" id="IPR002068">
    <property type="entry name" value="A-crystallin/Hsp20_dom"/>
</dbReference>
<dbReference type="Pfam" id="PF00011">
    <property type="entry name" value="HSP20"/>
    <property type="match status" value="1"/>
</dbReference>
<dbReference type="InterPro" id="IPR031107">
    <property type="entry name" value="Small_HSP"/>
</dbReference>
<comment type="similarity">
    <text evidence="1 2">Belongs to the small heat shock protein (HSP20) family.</text>
</comment>
<accession>A0A512B9S0</accession>
<evidence type="ECO:0000259" key="3">
    <source>
        <dbReference type="PROSITE" id="PS01031"/>
    </source>
</evidence>
<dbReference type="SUPFAM" id="SSF49764">
    <property type="entry name" value="HSP20-like chaperones"/>
    <property type="match status" value="1"/>
</dbReference>